<dbReference type="GO" id="GO:0015629">
    <property type="term" value="C:actin cytoskeleton"/>
    <property type="evidence" value="ECO:0007669"/>
    <property type="project" value="TreeGrafter"/>
</dbReference>
<proteinExistence type="predicted"/>
<dbReference type="InterPro" id="IPR037516">
    <property type="entry name" value="Tripartite_DENN"/>
</dbReference>
<keyword evidence="1" id="KW-0344">Guanine-nucleotide releasing factor</keyword>
<dbReference type="InterPro" id="IPR051942">
    <property type="entry name" value="DENN_domain_containing_2"/>
</dbReference>
<dbReference type="Proteomes" id="UP000265100">
    <property type="component" value="Chromosome 17"/>
</dbReference>
<dbReference type="FunFam" id="3.30.450.200:FF:000001">
    <property type="entry name" value="DENN domain-containing protein 2A isoform X1"/>
    <property type="match status" value="1"/>
</dbReference>
<reference evidence="4" key="3">
    <citation type="submission" date="2025-08" db="UniProtKB">
        <authorList>
            <consortium name="Ensembl"/>
        </authorList>
    </citation>
    <scope>IDENTIFICATION</scope>
</reference>
<feature type="compositionally biased region" description="Polar residues" evidence="2">
    <location>
        <begin position="182"/>
        <end position="198"/>
    </location>
</feature>
<feature type="domain" description="UDENN" evidence="3">
    <location>
        <begin position="560"/>
        <end position="955"/>
    </location>
</feature>
<dbReference type="PROSITE" id="PS50211">
    <property type="entry name" value="DENN"/>
    <property type="match status" value="1"/>
</dbReference>
<feature type="compositionally biased region" description="Basic and acidic residues" evidence="2">
    <location>
        <begin position="199"/>
        <end position="225"/>
    </location>
</feature>
<feature type="region of interest" description="Disordered" evidence="2">
    <location>
        <begin position="273"/>
        <end position="389"/>
    </location>
</feature>
<dbReference type="Gene3D" id="3.30.450.200">
    <property type="match status" value="1"/>
</dbReference>
<accession>A0AAX7VTN6</accession>
<evidence type="ECO:0000259" key="3">
    <source>
        <dbReference type="PROSITE" id="PS50211"/>
    </source>
</evidence>
<feature type="region of interest" description="Disordered" evidence="2">
    <location>
        <begin position="454"/>
        <end position="487"/>
    </location>
</feature>
<evidence type="ECO:0000256" key="1">
    <source>
        <dbReference type="ARBA" id="ARBA00022658"/>
    </source>
</evidence>
<dbReference type="Gene3D" id="3.40.50.11500">
    <property type="match status" value="1"/>
</dbReference>
<feature type="compositionally biased region" description="Basic and acidic residues" evidence="2">
    <location>
        <begin position="315"/>
        <end position="326"/>
    </location>
</feature>
<gene>
    <name evidence="4" type="primary">DENND2A</name>
</gene>
<dbReference type="GO" id="GO:0042147">
    <property type="term" value="P:retrograde transport, endosome to Golgi"/>
    <property type="evidence" value="ECO:0007669"/>
    <property type="project" value="TreeGrafter"/>
</dbReference>
<dbReference type="InterPro" id="IPR001194">
    <property type="entry name" value="cDENN_dom"/>
</dbReference>
<evidence type="ECO:0000313" key="5">
    <source>
        <dbReference type="Proteomes" id="UP000265100"/>
    </source>
</evidence>
<reference evidence="4" key="4">
    <citation type="submission" date="2025-09" db="UniProtKB">
        <authorList>
            <consortium name="Ensembl"/>
        </authorList>
    </citation>
    <scope>IDENTIFICATION</scope>
</reference>
<name>A0AAX7VTN6_ASTCA</name>
<feature type="compositionally biased region" description="Pro residues" evidence="2">
    <location>
        <begin position="331"/>
        <end position="340"/>
    </location>
</feature>
<dbReference type="Pfam" id="PF03456">
    <property type="entry name" value="uDENN"/>
    <property type="match status" value="1"/>
</dbReference>
<dbReference type="InterPro" id="IPR005112">
    <property type="entry name" value="dDENN_dom"/>
</dbReference>
<dbReference type="SMART" id="SM00800">
    <property type="entry name" value="uDENN"/>
    <property type="match status" value="1"/>
</dbReference>
<dbReference type="GO" id="GO:0005085">
    <property type="term" value="F:guanyl-nucleotide exchange factor activity"/>
    <property type="evidence" value="ECO:0007669"/>
    <property type="project" value="UniProtKB-KW"/>
</dbReference>
<dbReference type="Pfam" id="PF02141">
    <property type="entry name" value="DENN"/>
    <property type="match status" value="1"/>
</dbReference>
<dbReference type="SMART" id="SM00801">
    <property type="entry name" value="dDENN"/>
    <property type="match status" value="1"/>
</dbReference>
<reference evidence="4 5" key="1">
    <citation type="submission" date="2018-05" db="EMBL/GenBank/DDBJ databases">
        <authorList>
            <person name="Datahose"/>
        </authorList>
    </citation>
    <scope>NUCLEOTIDE SEQUENCE</scope>
</reference>
<dbReference type="FunFam" id="3.40.50.11500:FF:000004">
    <property type="entry name" value="DENN domain-containing protein 2C isoform X1"/>
    <property type="match status" value="1"/>
</dbReference>
<feature type="compositionally biased region" description="Basic and acidic residues" evidence="2">
    <location>
        <begin position="244"/>
        <end position="256"/>
    </location>
</feature>
<dbReference type="PANTHER" id="PTHR15288:SF3">
    <property type="entry name" value="DENN DOMAIN-CONTAINING PROTEIN 2A"/>
    <property type="match status" value="1"/>
</dbReference>
<feature type="compositionally biased region" description="Basic and acidic residues" evidence="2">
    <location>
        <begin position="155"/>
        <end position="167"/>
    </location>
</feature>
<sequence length="995" mass="113138">MEAAERMKTKQDYINSSINRLKRGSPVGESGFCFASVENKGGEHRREGTLKHPFTPLENLINQKEESSMMAHRRSSFDPQSNDNALLVGVKLPRSNGCSIRDKISLWEGKEPTHSSLTSDNVGQSSGVKRTDWLPKSNNKCIEDKQSAESCTKVAHKEKQDLRKESVGKNGDSRPCSPVEPTKQQRGAFNISKPGSNQVKEDCKRVVVHKEKQEHEKENVEKLGDSRPCSPTSTDKQQVGTLKKSIDRRAAEQTSHEKRAVFSLFKKLEAMGGNHGKMPPELGNYFSPPSKDKQLEVRKNESEALAQRSTVARSGTKEKKEQHENVYTEPGAPPINPVPKPQRTFQHPATATLGRRQGRGQRNLPPLPSVASKTSLKPPSGIYGRPRGERVRDSFNRRSFEFEDLAGSNGLLFSRSLSQEHHYEDILGQTPTWFFRQNSGRSFKLLDMRRTNQQIHSTGSSRGVSSPPQLSPPSTPTGPEQASWLPGDSYGRTCRRIPTVCVCALTDENSDSESEIEERAKAHRQRLVSVKSILSQPSQAQVHTRRHSLEQELHQRKLFEYFLVVSLQKSKAGAHYLPEVTQQFPPKLERTFKFMRETEDQLRIIPQFCFPDAKDWEPVERYPSEMFSFVLTGVDGSRRFGYCRRLLPSGKGKRLPEVYCIVSHLGCFNLFSKVLDEVERRRALSPALVQPFMRAIMEAQFPAPRKTITIKTFLPGSGTEVMELCRPSDSRLEHVDFECLFSCLSLRLLLRVFGSLLLERRVIFTADKLSTLSQCCHAVVALLYPFVWQHTYIPVLPSAMLDIVCTPTPFIVGLLSSSLPQLTELPLEEVLVVDLGNSRFLRQLDDEDSILPPKLQTALENVLERRRELASLWLNLEHKHGCDSGHLSTIVSEAFVRFFVELVGHYPLFITGEREDEGFRKAIPSKTVRRFLEIFMETQMFGWFIQERELHRQALRGLFEVRVQEYLDSIHDNEHRRVNRFLKGLGNKMKFLSKK</sequence>
<dbReference type="SMART" id="SM00799">
    <property type="entry name" value="DENN"/>
    <property type="match status" value="1"/>
</dbReference>
<keyword evidence="5" id="KW-1185">Reference proteome</keyword>
<dbReference type="Pfam" id="PF03455">
    <property type="entry name" value="dDENN"/>
    <property type="match status" value="1"/>
</dbReference>
<dbReference type="GO" id="GO:0005829">
    <property type="term" value="C:cytosol"/>
    <property type="evidence" value="ECO:0007669"/>
    <property type="project" value="GOC"/>
</dbReference>
<evidence type="ECO:0000256" key="2">
    <source>
        <dbReference type="SAM" id="MobiDB-lite"/>
    </source>
</evidence>
<dbReference type="InterPro" id="IPR005113">
    <property type="entry name" value="uDENN_dom"/>
</dbReference>
<dbReference type="AlphaFoldDB" id="A0AAX7VTN6"/>
<feature type="compositionally biased region" description="Polar residues" evidence="2">
    <location>
        <begin position="114"/>
        <end position="128"/>
    </location>
</feature>
<feature type="compositionally biased region" description="Basic and acidic residues" evidence="2">
    <location>
        <begin position="290"/>
        <end position="302"/>
    </location>
</feature>
<feature type="compositionally biased region" description="Polar residues" evidence="2">
    <location>
        <begin position="454"/>
        <end position="464"/>
    </location>
</feature>
<dbReference type="Ensembl" id="ENSACLT00000093098.1">
    <property type="protein sequence ID" value="ENSACLP00000079236.1"/>
    <property type="gene ID" value="ENSACLG00000003510.2"/>
</dbReference>
<evidence type="ECO:0000313" key="4">
    <source>
        <dbReference type="Ensembl" id="ENSACLP00000079236.1"/>
    </source>
</evidence>
<feature type="region of interest" description="Disordered" evidence="2">
    <location>
        <begin position="111"/>
        <end position="256"/>
    </location>
</feature>
<protein>
    <recommendedName>
        <fullName evidence="3">UDENN domain-containing protein</fullName>
    </recommendedName>
</protein>
<organism evidence="4 5">
    <name type="scientific">Astatotilapia calliptera</name>
    <name type="common">Eastern happy</name>
    <name type="synonym">Chromis callipterus</name>
    <dbReference type="NCBI Taxonomy" id="8154"/>
    <lineage>
        <taxon>Eukaryota</taxon>
        <taxon>Metazoa</taxon>
        <taxon>Chordata</taxon>
        <taxon>Craniata</taxon>
        <taxon>Vertebrata</taxon>
        <taxon>Euteleostomi</taxon>
        <taxon>Actinopterygii</taxon>
        <taxon>Neopterygii</taxon>
        <taxon>Teleostei</taxon>
        <taxon>Neoteleostei</taxon>
        <taxon>Acanthomorphata</taxon>
        <taxon>Ovalentaria</taxon>
        <taxon>Cichlomorphae</taxon>
        <taxon>Cichliformes</taxon>
        <taxon>Cichlidae</taxon>
        <taxon>African cichlids</taxon>
        <taxon>Pseudocrenilabrinae</taxon>
        <taxon>Haplochromini</taxon>
        <taxon>Astatotilapia</taxon>
    </lineage>
</organism>
<dbReference type="InterPro" id="IPR043153">
    <property type="entry name" value="DENN_C"/>
</dbReference>
<reference evidence="5" key="2">
    <citation type="submission" date="2023-03" db="EMBL/GenBank/DDBJ databases">
        <authorList>
            <consortium name="Wellcome Sanger Institute Data Sharing"/>
        </authorList>
    </citation>
    <scope>NUCLEOTIDE SEQUENCE [LARGE SCALE GENOMIC DNA]</scope>
</reference>
<dbReference type="GeneTree" id="ENSGT00950000182931"/>
<dbReference type="PANTHER" id="PTHR15288">
    <property type="entry name" value="DENN DOMAIN-CONTAINING PROTEIN 2"/>
    <property type="match status" value="1"/>
</dbReference>
<feature type="compositionally biased region" description="Polar residues" evidence="2">
    <location>
        <begin position="229"/>
        <end position="240"/>
    </location>
</feature>